<proteinExistence type="inferred from homology"/>
<gene>
    <name evidence="3" type="ORF">FKG95_04680</name>
</gene>
<organism evidence="3 4">
    <name type="scientific">Denitrobaculum tricleocarpae</name>
    <dbReference type="NCBI Taxonomy" id="2591009"/>
    <lineage>
        <taxon>Bacteria</taxon>
        <taxon>Pseudomonadati</taxon>
        <taxon>Pseudomonadota</taxon>
        <taxon>Alphaproteobacteria</taxon>
        <taxon>Rhodospirillales</taxon>
        <taxon>Rhodospirillaceae</taxon>
        <taxon>Denitrobaculum</taxon>
    </lineage>
</organism>
<dbReference type="InterPro" id="IPR036291">
    <property type="entry name" value="NAD(P)-bd_dom_sf"/>
</dbReference>
<protein>
    <submittedName>
        <fullName evidence="3">SDR family oxidoreductase</fullName>
    </submittedName>
</protein>
<dbReference type="PRINTS" id="PR00080">
    <property type="entry name" value="SDRFAMILY"/>
</dbReference>
<dbReference type="FunFam" id="3.40.50.720:FF:000084">
    <property type="entry name" value="Short-chain dehydrogenase reductase"/>
    <property type="match status" value="1"/>
</dbReference>
<dbReference type="AlphaFoldDB" id="A0A545U315"/>
<comment type="caution">
    <text evidence="3">The sequence shown here is derived from an EMBL/GenBank/DDBJ whole genome shotgun (WGS) entry which is preliminary data.</text>
</comment>
<dbReference type="RefSeq" id="WP_142895112.1">
    <property type="nucleotide sequence ID" value="NZ_ML660052.1"/>
</dbReference>
<sequence length="258" mass="26719">MTAANLSAFDLTGEVALCTGATSGIGRRMAWALAQAGADVILLGRRQEQLESAKAEIEAANAGRAVILAADLAQHADFTDLVKEAGAAFGAPTALVNAAGINLREAPDDITPESWDLTLKLNLTVPFFLARACVPAMRAAQHGSIINIASLQSFRAFPNCSAYGASKGGIAQLTRAMAEAWSADGITANAIAPGFFPTELTEAVFADPERAAHNAGQTAMGRNGKLEDLDGITVFLASQAARYITGQVINVDGGFTAK</sequence>
<dbReference type="OrthoDB" id="9796652at2"/>
<evidence type="ECO:0000256" key="2">
    <source>
        <dbReference type="ARBA" id="ARBA00023002"/>
    </source>
</evidence>
<reference evidence="3 4" key="1">
    <citation type="submission" date="2019-06" db="EMBL/GenBank/DDBJ databases">
        <title>Whole genome sequence for Rhodospirillaceae sp. R148.</title>
        <authorList>
            <person name="Wang G."/>
        </authorList>
    </citation>
    <scope>NUCLEOTIDE SEQUENCE [LARGE SCALE GENOMIC DNA]</scope>
    <source>
        <strain evidence="3 4">R148</strain>
    </source>
</reference>
<dbReference type="InterPro" id="IPR002347">
    <property type="entry name" value="SDR_fam"/>
</dbReference>
<keyword evidence="2" id="KW-0560">Oxidoreductase</keyword>
<dbReference type="Pfam" id="PF13561">
    <property type="entry name" value="adh_short_C2"/>
    <property type="match status" value="1"/>
</dbReference>
<accession>A0A545U315</accession>
<dbReference type="Proteomes" id="UP000315252">
    <property type="component" value="Unassembled WGS sequence"/>
</dbReference>
<name>A0A545U315_9PROT</name>
<evidence type="ECO:0000313" key="3">
    <source>
        <dbReference type="EMBL" id="TQV83877.1"/>
    </source>
</evidence>
<comment type="similarity">
    <text evidence="1">Belongs to the short-chain dehydrogenases/reductases (SDR) family.</text>
</comment>
<dbReference type="GO" id="GO:0016616">
    <property type="term" value="F:oxidoreductase activity, acting on the CH-OH group of donors, NAD or NADP as acceptor"/>
    <property type="evidence" value="ECO:0007669"/>
    <property type="project" value="TreeGrafter"/>
</dbReference>
<evidence type="ECO:0000256" key="1">
    <source>
        <dbReference type="ARBA" id="ARBA00006484"/>
    </source>
</evidence>
<evidence type="ECO:0000313" key="4">
    <source>
        <dbReference type="Proteomes" id="UP000315252"/>
    </source>
</evidence>
<dbReference type="SUPFAM" id="SSF51735">
    <property type="entry name" value="NAD(P)-binding Rossmann-fold domains"/>
    <property type="match status" value="1"/>
</dbReference>
<dbReference type="PANTHER" id="PTHR42760">
    <property type="entry name" value="SHORT-CHAIN DEHYDROGENASES/REDUCTASES FAMILY MEMBER"/>
    <property type="match status" value="1"/>
</dbReference>
<dbReference type="PRINTS" id="PR00081">
    <property type="entry name" value="GDHRDH"/>
</dbReference>
<keyword evidence="4" id="KW-1185">Reference proteome</keyword>
<dbReference type="InterPro" id="IPR020904">
    <property type="entry name" value="Sc_DH/Rdtase_CS"/>
</dbReference>
<dbReference type="Gene3D" id="3.40.50.720">
    <property type="entry name" value="NAD(P)-binding Rossmann-like Domain"/>
    <property type="match status" value="1"/>
</dbReference>
<dbReference type="PANTHER" id="PTHR42760:SF133">
    <property type="entry name" value="3-OXOACYL-[ACYL-CARRIER-PROTEIN] REDUCTASE"/>
    <property type="match status" value="1"/>
</dbReference>
<dbReference type="EMBL" id="VHSH01000001">
    <property type="protein sequence ID" value="TQV83877.1"/>
    <property type="molecule type" value="Genomic_DNA"/>
</dbReference>
<dbReference type="PROSITE" id="PS00061">
    <property type="entry name" value="ADH_SHORT"/>
    <property type="match status" value="1"/>
</dbReference>